<reference evidence="1" key="2">
    <citation type="journal article" date="2015" name="Data Brief">
        <title>Shoot transcriptome of the giant reed, Arundo donax.</title>
        <authorList>
            <person name="Barrero R.A."/>
            <person name="Guerrero F.D."/>
            <person name="Moolhuijzen P."/>
            <person name="Goolsby J.A."/>
            <person name="Tidwell J."/>
            <person name="Bellgard S.E."/>
            <person name="Bellgard M.I."/>
        </authorList>
    </citation>
    <scope>NUCLEOTIDE SEQUENCE</scope>
    <source>
        <tissue evidence="1">Shoot tissue taken approximately 20 cm above the soil surface</tissue>
    </source>
</reference>
<sequence>MFFFIVLNSLI</sequence>
<accession>A0A0A9FZ61</accession>
<name>A0A0A9FZ61_ARUDO</name>
<organism evidence="1">
    <name type="scientific">Arundo donax</name>
    <name type="common">Giant reed</name>
    <name type="synonym">Donax arundinaceus</name>
    <dbReference type="NCBI Taxonomy" id="35708"/>
    <lineage>
        <taxon>Eukaryota</taxon>
        <taxon>Viridiplantae</taxon>
        <taxon>Streptophyta</taxon>
        <taxon>Embryophyta</taxon>
        <taxon>Tracheophyta</taxon>
        <taxon>Spermatophyta</taxon>
        <taxon>Magnoliopsida</taxon>
        <taxon>Liliopsida</taxon>
        <taxon>Poales</taxon>
        <taxon>Poaceae</taxon>
        <taxon>PACMAD clade</taxon>
        <taxon>Arundinoideae</taxon>
        <taxon>Arundineae</taxon>
        <taxon>Arundo</taxon>
    </lineage>
</organism>
<dbReference type="EMBL" id="GBRH01184253">
    <property type="protein sequence ID" value="JAE13643.1"/>
    <property type="molecule type" value="Transcribed_RNA"/>
</dbReference>
<protein>
    <submittedName>
        <fullName evidence="1">Uncharacterized protein</fullName>
    </submittedName>
</protein>
<reference evidence="1" key="1">
    <citation type="submission" date="2014-09" db="EMBL/GenBank/DDBJ databases">
        <authorList>
            <person name="Magalhaes I.L.F."/>
            <person name="Oliveira U."/>
            <person name="Santos F.R."/>
            <person name="Vidigal T.H.D.A."/>
            <person name="Brescovit A.D."/>
            <person name="Santos A.J."/>
        </authorList>
    </citation>
    <scope>NUCLEOTIDE SEQUENCE</scope>
    <source>
        <tissue evidence="1">Shoot tissue taken approximately 20 cm above the soil surface</tissue>
    </source>
</reference>
<proteinExistence type="predicted"/>
<evidence type="ECO:0000313" key="1">
    <source>
        <dbReference type="EMBL" id="JAE13643.1"/>
    </source>
</evidence>